<proteinExistence type="predicted"/>
<name>A0A2W7QS30_9RHOB</name>
<dbReference type="RefSeq" id="WP_245941507.1">
    <property type="nucleotide sequence ID" value="NZ_QKZS01000019.1"/>
</dbReference>
<feature type="domain" description="Phospholipid/glycerol acyltransferase" evidence="4">
    <location>
        <begin position="44"/>
        <end position="166"/>
    </location>
</feature>
<evidence type="ECO:0000256" key="3">
    <source>
        <dbReference type="ARBA" id="ARBA00023315"/>
    </source>
</evidence>
<keyword evidence="2 5" id="KW-0808">Transferase</keyword>
<evidence type="ECO:0000256" key="1">
    <source>
        <dbReference type="ARBA" id="ARBA00005189"/>
    </source>
</evidence>
<dbReference type="PANTHER" id="PTHR10434">
    <property type="entry name" value="1-ACYL-SN-GLYCEROL-3-PHOSPHATE ACYLTRANSFERASE"/>
    <property type="match status" value="1"/>
</dbReference>
<comment type="caution">
    <text evidence="5">The sequence shown here is derived from an EMBL/GenBank/DDBJ whole genome shotgun (WGS) entry which is preliminary data.</text>
</comment>
<dbReference type="PANTHER" id="PTHR10434:SF11">
    <property type="entry name" value="1-ACYL-SN-GLYCEROL-3-PHOSPHATE ACYLTRANSFERASE"/>
    <property type="match status" value="1"/>
</dbReference>
<organism evidence="5 6">
    <name type="scientific">Cereibacter changlensis</name>
    <dbReference type="NCBI Taxonomy" id="402884"/>
    <lineage>
        <taxon>Bacteria</taxon>
        <taxon>Pseudomonadati</taxon>
        <taxon>Pseudomonadota</taxon>
        <taxon>Alphaproteobacteria</taxon>
        <taxon>Rhodobacterales</taxon>
        <taxon>Paracoccaceae</taxon>
        <taxon>Cereibacter</taxon>
    </lineage>
</organism>
<evidence type="ECO:0000256" key="2">
    <source>
        <dbReference type="ARBA" id="ARBA00022679"/>
    </source>
</evidence>
<evidence type="ECO:0000313" key="5">
    <source>
        <dbReference type="EMBL" id="PZX48850.1"/>
    </source>
</evidence>
<dbReference type="GO" id="GO:0003841">
    <property type="term" value="F:1-acylglycerol-3-phosphate O-acyltransferase activity"/>
    <property type="evidence" value="ECO:0007669"/>
    <property type="project" value="TreeGrafter"/>
</dbReference>
<keyword evidence="3 5" id="KW-0012">Acyltransferase</keyword>
<accession>A0A2W7QS30</accession>
<dbReference type="Proteomes" id="UP000249538">
    <property type="component" value="Unassembled WGS sequence"/>
</dbReference>
<sequence length="220" mass="23726">MPGPAGGMRRAAAGAMRAAIVLLAHAITAVRGIFQGIAPEPVQRVYFANHASHGDFVLIWTVLPPRLRQVTRPVAGADYWLASRLRRFIGRELFDAVLIDRNPATRSADPVTEMALALDAGASLIVFPEGTRNMTEAPLLPFKSGLYHLAKARPGVDLVPVWIDNLNRVMPKGGIIPIPLICTVTFGAPLHLEPEEPKQAFVDRAQAALLALSPKHGETA</sequence>
<dbReference type="EMBL" id="QKZS01000019">
    <property type="protein sequence ID" value="PZX48850.1"/>
    <property type="molecule type" value="Genomic_DNA"/>
</dbReference>
<dbReference type="SUPFAM" id="SSF69593">
    <property type="entry name" value="Glycerol-3-phosphate (1)-acyltransferase"/>
    <property type="match status" value="1"/>
</dbReference>
<dbReference type="Pfam" id="PF01553">
    <property type="entry name" value="Acyltransferase"/>
    <property type="match status" value="1"/>
</dbReference>
<dbReference type="CDD" id="cd07989">
    <property type="entry name" value="LPLAT_AGPAT-like"/>
    <property type="match status" value="1"/>
</dbReference>
<dbReference type="GO" id="GO:0006654">
    <property type="term" value="P:phosphatidic acid biosynthetic process"/>
    <property type="evidence" value="ECO:0007669"/>
    <property type="project" value="TreeGrafter"/>
</dbReference>
<comment type="pathway">
    <text evidence="1">Lipid metabolism.</text>
</comment>
<gene>
    <name evidence="5" type="ORF">LX76_04115</name>
</gene>
<evidence type="ECO:0000313" key="6">
    <source>
        <dbReference type="Proteomes" id="UP000249538"/>
    </source>
</evidence>
<reference evidence="5 6" key="1">
    <citation type="submission" date="2018-06" db="EMBL/GenBank/DDBJ databases">
        <title>Genomic Encyclopedia of Archaeal and Bacterial Type Strains, Phase II (KMG-II): from individual species to whole genera.</title>
        <authorList>
            <person name="Goeker M."/>
        </authorList>
    </citation>
    <scope>NUCLEOTIDE SEQUENCE [LARGE SCALE GENOMIC DNA]</scope>
    <source>
        <strain evidence="5 6">DSM 18774</strain>
    </source>
</reference>
<dbReference type="SMART" id="SM00563">
    <property type="entry name" value="PlsC"/>
    <property type="match status" value="1"/>
</dbReference>
<dbReference type="InterPro" id="IPR002123">
    <property type="entry name" value="Plipid/glycerol_acylTrfase"/>
</dbReference>
<dbReference type="AlphaFoldDB" id="A0A2W7QS30"/>
<evidence type="ECO:0000259" key="4">
    <source>
        <dbReference type="SMART" id="SM00563"/>
    </source>
</evidence>
<protein>
    <submittedName>
        <fullName evidence="5">1-acyl-sn-glycerol-3-phosphate acyltransferase</fullName>
    </submittedName>
</protein>